<evidence type="ECO:0000313" key="4">
    <source>
        <dbReference type="Proteomes" id="UP000518752"/>
    </source>
</evidence>
<organism evidence="3 4">
    <name type="scientific">Collybiopsis confluens</name>
    <dbReference type="NCBI Taxonomy" id="2823264"/>
    <lineage>
        <taxon>Eukaryota</taxon>
        <taxon>Fungi</taxon>
        <taxon>Dikarya</taxon>
        <taxon>Basidiomycota</taxon>
        <taxon>Agaricomycotina</taxon>
        <taxon>Agaricomycetes</taxon>
        <taxon>Agaricomycetidae</taxon>
        <taxon>Agaricales</taxon>
        <taxon>Marasmiineae</taxon>
        <taxon>Omphalotaceae</taxon>
        <taxon>Collybiopsis</taxon>
    </lineage>
</organism>
<protein>
    <submittedName>
        <fullName evidence="3">Uncharacterized protein</fullName>
    </submittedName>
</protein>
<proteinExistence type="predicted"/>
<dbReference type="AlphaFoldDB" id="A0A8H5MEF2"/>
<accession>A0A8H5MEF2</accession>
<keyword evidence="2" id="KW-0472">Membrane</keyword>
<dbReference type="Proteomes" id="UP000518752">
    <property type="component" value="Unassembled WGS sequence"/>
</dbReference>
<reference evidence="3 4" key="1">
    <citation type="journal article" date="2020" name="ISME J.">
        <title>Uncovering the hidden diversity of litter-decomposition mechanisms in mushroom-forming fungi.</title>
        <authorList>
            <person name="Floudas D."/>
            <person name="Bentzer J."/>
            <person name="Ahren D."/>
            <person name="Johansson T."/>
            <person name="Persson P."/>
            <person name="Tunlid A."/>
        </authorList>
    </citation>
    <scope>NUCLEOTIDE SEQUENCE [LARGE SCALE GENOMIC DNA]</scope>
    <source>
        <strain evidence="3 4">CBS 406.79</strain>
    </source>
</reference>
<evidence type="ECO:0000256" key="2">
    <source>
        <dbReference type="SAM" id="Phobius"/>
    </source>
</evidence>
<keyword evidence="4" id="KW-1185">Reference proteome</keyword>
<name>A0A8H5MEF2_9AGAR</name>
<evidence type="ECO:0000256" key="1">
    <source>
        <dbReference type="SAM" id="MobiDB-lite"/>
    </source>
</evidence>
<gene>
    <name evidence="3" type="ORF">D9757_002640</name>
</gene>
<sequence>MHHSIAMAAFINSVVNTIYTFFAYLFTLFSSSKGPRLSVTPFPADLECGSQHRDPQHGDAKRVQHLISGSMGVAELAHHHCVSPNQGSPRSYPGQSINSEPFTRGSLSKNHPSQMPFPPLQPFAFPAYPCARKNSDSTHSAFASPISRPGSAISAASSASDAASHSCSVYSSHVYVTPPRKKTHRKQSPIVWFKKPADITGAWSSSSLSSIQSLGSSISVSSVQRHRHGRCNSLQSIKHDPSMSYRRFTARSSRQKKTARDARPHSEDHVAIVRKVFVECGSEVDVEGGGARARLINRETVRSFGGMEVVDEEEEDEEPCRDGTMKLVGSSSSNCSTPESTVPLTPVLRSRSCSEPAAIVLSHPSEILSGSSLSPSMSTQLPYLNDRESMTLSSSLSIPLSPKLWSSQVQNRHLTARFSTLLCENPRVSVATWSDLVSFSSYGLNMMGDDTQQESKVENNAGMGARAQDCKWALNFGSVREENECLVNDSIEDSGADLAAVLDSISMLVGHGLDATLLLAPPRQFSRVDTIR</sequence>
<dbReference type="EMBL" id="JAACJN010000014">
    <property type="protein sequence ID" value="KAF5390651.1"/>
    <property type="molecule type" value="Genomic_DNA"/>
</dbReference>
<feature type="region of interest" description="Disordered" evidence="1">
    <location>
        <begin position="245"/>
        <end position="266"/>
    </location>
</feature>
<keyword evidence="2" id="KW-1133">Transmembrane helix</keyword>
<feature type="transmembrane region" description="Helical" evidence="2">
    <location>
        <begin position="6"/>
        <end position="29"/>
    </location>
</feature>
<keyword evidence="2" id="KW-0812">Transmembrane</keyword>
<dbReference type="OrthoDB" id="3062232at2759"/>
<evidence type="ECO:0000313" key="3">
    <source>
        <dbReference type="EMBL" id="KAF5390651.1"/>
    </source>
</evidence>
<comment type="caution">
    <text evidence="3">The sequence shown here is derived from an EMBL/GenBank/DDBJ whole genome shotgun (WGS) entry which is preliminary data.</text>
</comment>